<dbReference type="Proteomes" id="UP000182412">
    <property type="component" value="Unassembled WGS sequence"/>
</dbReference>
<dbReference type="AlphaFoldDB" id="A0A1H0U6A3"/>
<organism evidence="1 2">
    <name type="scientific">Selenomonas ruminantium</name>
    <dbReference type="NCBI Taxonomy" id="971"/>
    <lineage>
        <taxon>Bacteria</taxon>
        <taxon>Bacillati</taxon>
        <taxon>Bacillota</taxon>
        <taxon>Negativicutes</taxon>
        <taxon>Selenomonadales</taxon>
        <taxon>Selenomonadaceae</taxon>
        <taxon>Selenomonas</taxon>
    </lineage>
</organism>
<evidence type="ECO:0000313" key="2">
    <source>
        <dbReference type="Proteomes" id="UP000182412"/>
    </source>
</evidence>
<gene>
    <name evidence="1" type="ORF">SAMN05216366_12914</name>
</gene>
<reference evidence="1 2" key="1">
    <citation type="submission" date="2016-10" db="EMBL/GenBank/DDBJ databases">
        <authorList>
            <person name="de Groot N.N."/>
        </authorList>
    </citation>
    <scope>NUCLEOTIDE SEQUENCE [LARGE SCALE GENOMIC DNA]</scope>
    <source>
        <strain evidence="1 2">S137</strain>
    </source>
</reference>
<protein>
    <submittedName>
        <fullName evidence="1">Uncharacterized protein</fullName>
    </submittedName>
</protein>
<sequence>MVFGRDEFDLAVEVYPLITEAVRNIMKEVVNFQRCMDRKLLLSVLATGLLRGYSGVDGVFVSW</sequence>
<proteinExistence type="predicted"/>
<dbReference type="EMBL" id="FNJQ01000029">
    <property type="protein sequence ID" value="SDP61691.1"/>
    <property type="molecule type" value="Genomic_DNA"/>
</dbReference>
<name>A0A1H0U6A3_SELRU</name>
<evidence type="ECO:0000313" key="1">
    <source>
        <dbReference type="EMBL" id="SDP61691.1"/>
    </source>
</evidence>
<accession>A0A1H0U6A3</accession>